<dbReference type="Pfam" id="PF13911">
    <property type="entry name" value="AhpC-TSA_2"/>
    <property type="match status" value="1"/>
</dbReference>
<evidence type="ECO:0008006" key="4">
    <source>
        <dbReference type="Google" id="ProtNLM"/>
    </source>
</evidence>
<organism evidence="2 3">
    <name type="scientific">Pelagomonas calceolata</name>
    <dbReference type="NCBI Taxonomy" id="35677"/>
    <lineage>
        <taxon>Eukaryota</taxon>
        <taxon>Sar</taxon>
        <taxon>Stramenopiles</taxon>
        <taxon>Ochrophyta</taxon>
        <taxon>Pelagophyceae</taxon>
        <taxon>Pelagomonadales</taxon>
        <taxon>Pelagomonadaceae</taxon>
        <taxon>Pelagomonas</taxon>
    </lineage>
</organism>
<dbReference type="Proteomes" id="UP000789595">
    <property type="component" value="Unassembled WGS sequence"/>
</dbReference>
<feature type="chain" id="PRO_5035314611" description="Redoxin domain-containing protein" evidence="1">
    <location>
        <begin position="18"/>
        <end position="204"/>
    </location>
</feature>
<name>A0A8J2T2X9_9STRA</name>
<dbReference type="AlphaFoldDB" id="A0A8J2T2X9"/>
<evidence type="ECO:0000256" key="1">
    <source>
        <dbReference type="SAM" id="SignalP"/>
    </source>
</evidence>
<evidence type="ECO:0000313" key="2">
    <source>
        <dbReference type="EMBL" id="CAH0379995.1"/>
    </source>
</evidence>
<feature type="signal peptide" evidence="1">
    <location>
        <begin position="1"/>
        <end position="17"/>
    </location>
</feature>
<protein>
    <recommendedName>
        <fullName evidence="4">Redoxin domain-containing protein</fullName>
    </recommendedName>
</protein>
<accession>A0A8J2T2X9</accession>
<gene>
    <name evidence="2" type="ORF">PECAL_6P16320</name>
</gene>
<proteinExistence type="predicted"/>
<dbReference type="InterPro" id="IPR032801">
    <property type="entry name" value="PXL2A/B/C"/>
</dbReference>
<sequence>MVATRIILALALAQTSALVPPARRVATTLAATQTDCGCEVMTGDVPTKAQTMRHRSELLVQLERRRSELEKEGVGLYAVGIGTSEKARLVADHVGYSPSKLLADPDNLLYDALSLNAGLQRTFFNPSTPYAILDRLTSNKMGDLNDVLGKWGDAFIIPPKQSQALNQGGLFVFDGEDSAFVHYDASTGAHGDLDQAVAVALARA</sequence>
<comment type="caution">
    <text evidence="2">The sequence shown here is derived from an EMBL/GenBank/DDBJ whole genome shotgun (WGS) entry which is preliminary data.</text>
</comment>
<keyword evidence="1" id="KW-0732">Signal</keyword>
<dbReference type="OrthoDB" id="40334at2759"/>
<dbReference type="EMBL" id="CAKKNE010000006">
    <property type="protein sequence ID" value="CAH0379995.1"/>
    <property type="molecule type" value="Genomic_DNA"/>
</dbReference>
<keyword evidence="3" id="KW-1185">Reference proteome</keyword>
<evidence type="ECO:0000313" key="3">
    <source>
        <dbReference type="Proteomes" id="UP000789595"/>
    </source>
</evidence>
<reference evidence="2" key="1">
    <citation type="submission" date="2021-11" db="EMBL/GenBank/DDBJ databases">
        <authorList>
            <consortium name="Genoscope - CEA"/>
            <person name="William W."/>
        </authorList>
    </citation>
    <scope>NUCLEOTIDE SEQUENCE</scope>
</reference>